<proteinExistence type="predicted"/>
<comment type="caution">
    <text evidence="2">The sequence shown here is derived from an EMBL/GenBank/DDBJ whole genome shotgun (WGS) entry which is preliminary data.</text>
</comment>
<evidence type="ECO:0000313" key="3">
    <source>
        <dbReference type="Proteomes" id="UP001596044"/>
    </source>
</evidence>
<dbReference type="Proteomes" id="UP001596044">
    <property type="component" value="Unassembled WGS sequence"/>
</dbReference>
<name>A0ABW0K281_9BACL</name>
<sequence length="374" mass="43273">MRPLHPSYSRLARKKLIIALLAHQDEAALAAQIANIRYFVPEAGIILYNGGSNRDFAKQLRVFQFPHSRPLRYGHLTPYLWEIMQWLEEIEAGYEYLMNVDHDVLFFKRGFQAFLDQIMEQSDCMGWRLHTSKDNPDSLPIRNMFKEWHLWQPVFGLDSFISYFNPGQIYKRGIVQRMLAHADVKVVDSLLDRSEAFALEEVFFATMAKACGGRVREYPEGSLYNDLVHWGGDVTFASVLQHKNSPHYYWVHPVKGAALIELDGKLRAMDDSAAEPLREEVHETAAPAEAAPAEPPASPAIVIDPVPVELLPPPSASPPIRFRRKRRLRRVIRLRKGALKKRRKPLRIGRRKKKLRRTTKRLKTAVRQQNRRKR</sequence>
<organism evidence="2 3">
    <name type="scientific">Paenibacillus aestuarii</name>
    <dbReference type="NCBI Taxonomy" id="516965"/>
    <lineage>
        <taxon>Bacteria</taxon>
        <taxon>Bacillati</taxon>
        <taxon>Bacillota</taxon>
        <taxon>Bacilli</taxon>
        <taxon>Bacillales</taxon>
        <taxon>Paenibacillaceae</taxon>
        <taxon>Paenibacillus</taxon>
    </lineage>
</organism>
<reference evidence="3" key="1">
    <citation type="journal article" date="2019" name="Int. J. Syst. Evol. Microbiol.">
        <title>The Global Catalogue of Microorganisms (GCM) 10K type strain sequencing project: providing services to taxonomists for standard genome sequencing and annotation.</title>
        <authorList>
            <consortium name="The Broad Institute Genomics Platform"/>
            <consortium name="The Broad Institute Genome Sequencing Center for Infectious Disease"/>
            <person name="Wu L."/>
            <person name="Ma J."/>
        </authorList>
    </citation>
    <scope>NUCLEOTIDE SEQUENCE [LARGE SCALE GENOMIC DNA]</scope>
    <source>
        <strain evidence="3">KACC 11904</strain>
    </source>
</reference>
<dbReference type="InterPro" id="IPR029044">
    <property type="entry name" value="Nucleotide-diphossugar_trans"/>
</dbReference>
<feature type="region of interest" description="Disordered" evidence="1">
    <location>
        <begin position="273"/>
        <end position="296"/>
    </location>
</feature>
<dbReference type="RefSeq" id="WP_270884729.1">
    <property type="nucleotide sequence ID" value="NZ_JAQFVF010000078.1"/>
</dbReference>
<gene>
    <name evidence="2" type="ORF">ACFPOG_03675</name>
</gene>
<dbReference type="SUPFAM" id="SSF53448">
    <property type="entry name" value="Nucleotide-diphospho-sugar transferases"/>
    <property type="match status" value="1"/>
</dbReference>
<keyword evidence="3" id="KW-1185">Reference proteome</keyword>
<accession>A0ABW0K281</accession>
<feature type="region of interest" description="Disordered" evidence="1">
    <location>
        <begin position="339"/>
        <end position="374"/>
    </location>
</feature>
<evidence type="ECO:0000313" key="2">
    <source>
        <dbReference type="EMBL" id="MFC5447344.1"/>
    </source>
</evidence>
<feature type="compositionally biased region" description="Basic and acidic residues" evidence="1">
    <location>
        <begin position="273"/>
        <end position="283"/>
    </location>
</feature>
<dbReference type="EMBL" id="JBHSMJ010000006">
    <property type="protein sequence ID" value="MFC5447344.1"/>
    <property type="molecule type" value="Genomic_DNA"/>
</dbReference>
<evidence type="ECO:0008006" key="4">
    <source>
        <dbReference type="Google" id="ProtNLM"/>
    </source>
</evidence>
<protein>
    <recommendedName>
        <fullName evidence="4">Glycosyl transferase</fullName>
    </recommendedName>
</protein>
<evidence type="ECO:0000256" key="1">
    <source>
        <dbReference type="SAM" id="MobiDB-lite"/>
    </source>
</evidence>